<sequence length="179" mass="19602">MGIHNTLCYNVSNCRVTAPFSCTVQLHPRMAIPFPAYLPSHCGRDIDSRNSGMSSAYLVIPAIEWNSGTLDLPEQRSAKIFLSLPERCQKEPGTVCLPGRTPIHAQSTRQSTELRGPLEGFSPTRPIVHPLDLQLISNDLWILPVVSCTPYFLAPISGVRLDPKLGSTYAPGPNVPPSR</sequence>
<protein>
    <submittedName>
        <fullName evidence="1">Uncharacterized protein</fullName>
    </submittedName>
</protein>
<accession>A0ACD1IUU6</accession>
<gene>
    <name evidence="1" type="ORF">BO79DRAFT_212577</name>
</gene>
<evidence type="ECO:0000313" key="2">
    <source>
        <dbReference type="Proteomes" id="UP000249748"/>
    </source>
</evidence>
<keyword evidence="2" id="KW-1185">Reference proteome</keyword>
<organism evidence="1 2">
    <name type="scientific">Aspergillus costaricaensis CBS 115574</name>
    <dbReference type="NCBI Taxonomy" id="1448317"/>
    <lineage>
        <taxon>Eukaryota</taxon>
        <taxon>Fungi</taxon>
        <taxon>Dikarya</taxon>
        <taxon>Ascomycota</taxon>
        <taxon>Pezizomycotina</taxon>
        <taxon>Eurotiomycetes</taxon>
        <taxon>Eurotiomycetidae</taxon>
        <taxon>Eurotiales</taxon>
        <taxon>Aspergillaceae</taxon>
        <taxon>Aspergillus</taxon>
        <taxon>Aspergillus subgen. Circumdati</taxon>
    </lineage>
</organism>
<reference evidence="1" key="1">
    <citation type="submission" date="2018-02" db="EMBL/GenBank/DDBJ databases">
        <title>The genomes of Aspergillus section Nigri reveals drivers in fungal speciation.</title>
        <authorList>
            <consortium name="DOE Joint Genome Institute"/>
            <person name="Vesth T.C."/>
            <person name="Nybo J."/>
            <person name="Theobald S."/>
            <person name="Brandl J."/>
            <person name="Frisvad J.C."/>
            <person name="Nielsen K.F."/>
            <person name="Lyhne E.K."/>
            <person name="Kogle M.E."/>
            <person name="Kuo A."/>
            <person name="Riley R."/>
            <person name="Clum A."/>
            <person name="Nolan M."/>
            <person name="Lipzen A."/>
            <person name="Salamov A."/>
            <person name="Henrissat B."/>
            <person name="Wiebenga A."/>
            <person name="De vries R.P."/>
            <person name="Grigoriev I.V."/>
            <person name="Mortensen U.H."/>
            <person name="Andersen M.R."/>
            <person name="Baker S.E."/>
        </authorList>
    </citation>
    <scope>NUCLEOTIDE SEQUENCE</scope>
    <source>
        <strain evidence="1">CBS 115574</strain>
    </source>
</reference>
<dbReference type="EMBL" id="KZ824535">
    <property type="protein sequence ID" value="RAK94330.1"/>
    <property type="molecule type" value="Genomic_DNA"/>
</dbReference>
<name>A0ACD1IUU6_9EURO</name>
<dbReference type="Proteomes" id="UP000249748">
    <property type="component" value="Unassembled WGS sequence"/>
</dbReference>
<proteinExistence type="predicted"/>
<evidence type="ECO:0000313" key="1">
    <source>
        <dbReference type="EMBL" id="RAK94330.1"/>
    </source>
</evidence>